<dbReference type="RefSeq" id="WP_125327768.1">
    <property type="nucleotide sequence ID" value="NZ_CP034329.1"/>
</dbReference>
<gene>
    <name evidence="18" type="ORF">EI545_20315</name>
</gene>
<evidence type="ECO:0000259" key="16">
    <source>
        <dbReference type="PROSITE" id="PS50109"/>
    </source>
</evidence>
<feature type="domain" description="Histidine kinase" evidence="16">
    <location>
        <begin position="252"/>
        <end position="451"/>
    </location>
</feature>
<dbReference type="InterPro" id="IPR036890">
    <property type="entry name" value="HATPase_C_sf"/>
</dbReference>
<dbReference type="InterPro" id="IPR003661">
    <property type="entry name" value="HisK_dim/P_dom"/>
</dbReference>
<dbReference type="Pfam" id="PF00512">
    <property type="entry name" value="HisKA"/>
    <property type="match status" value="1"/>
</dbReference>
<dbReference type="CDD" id="cd06225">
    <property type="entry name" value="HAMP"/>
    <property type="match status" value="1"/>
</dbReference>
<comment type="subcellular location">
    <subcellularLocation>
        <location evidence="2">Cell inner membrane</location>
        <topology evidence="2">Multi-pass membrane protein</topology>
    </subcellularLocation>
</comment>
<dbReference type="GO" id="GO:0000155">
    <property type="term" value="F:phosphorelay sensor kinase activity"/>
    <property type="evidence" value="ECO:0007669"/>
    <property type="project" value="InterPro"/>
</dbReference>
<evidence type="ECO:0000256" key="8">
    <source>
        <dbReference type="ARBA" id="ARBA00022692"/>
    </source>
</evidence>
<dbReference type="KEGG" id="taw:EI545_20315"/>
<dbReference type="Pfam" id="PF00672">
    <property type="entry name" value="HAMP"/>
    <property type="match status" value="1"/>
</dbReference>
<dbReference type="PRINTS" id="PR00344">
    <property type="entry name" value="BCTRLSENSOR"/>
</dbReference>
<evidence type="ECO:0000256" key="11">
    <source>
        <dbReference type="ARBA" id="ARBA00022840"/>
    </source>
</evidence>
<dbReference type="GO" id="GO:0005886">
    <property type="term" value="C:plasma membrane"/>
    <property type="evidence" value="ECO:0007669"/>
    <property type="project" value="UniProtKB-SubCell"/>
</dbReference>
<protein>
    <recommendedName>
        <fullName evidence="3">histidine kinase</fullName>
        <ecNumber evidence="3">2.7.13.3</ecNumber>
    </recommendedName>
</protein>
<evidence type="ECO:0000256" key="7">
    <source>
        <dbReference type="ARBA" id="ARBA00022679"/>
    </source>
</evidence>
<accession>A0A3S8UCF1</accession>
<evidence type="ECO:0000256" key="2">
    <source>
        <dbReference type="ARBA" id="ARBA00004429"/>
    </source>
</evidence>
<dbReference type="SUPFAM" id="SSF55874">
    <property type="entry name" value="ATPase domain of HSP90 chaperone/DNA topoisomerase II/histidine kinase"/>
    <property type="match status" value="1"/>
</dbReference>
<dbReference type="SMART" id="SM00388">
    <property type="entry name" value="HisKA"/>
    <property type="match status" value="1"/>
</dbReference>
<keyword evidence="5" id="KW-0997">Cell inner membrane</keyword>
<keyword evidence="8 15" id="KW-0812">Transmembrane</keyword>
<dbReference type="PANTHER" id="PTHR44936:SF5">
    <property type="entry name" value="SENSOR HISTIDINE KINASE ENVZ"/>
    <property type="match status" value="1"/>
</dbReference>
<geneLocation type="plasmid" evidence="18">
    <name>unnamed1</name>
</geneLocation>
<keyword evidence="11" id="KW-0067">ATP-binding</keyword>
<dbReference type="Proteomes" id="UP000282002">
    <property type="component" value="Plasmid unnamed1"/>
</dbReference>
<dbReference type="PANTHER" id="PTHR44936">
    <property type="entry name" value="SENSOR PROTEIN CREC"/>
    <property type="match status" value="1"/>
</dbReference>
<sequence>MKRLRALLQAALAFRFDTLVARTTIVLILGIATVQIVGLQTYRASLSADLSDATEQRLADRLLTIKRTLAGLPEGLREDAAHDLSSGAIEAHWSRDQRAVEADATNPLWTDLQTRLVELAPELGEGGLSVGEQAGQSPDPHVALISMRLTDGTWLNVSLLSWTPRIPGAPQTVMVAWMIAAVALATAILLVRWISRPLGRFAEAANGFYTTGKVAAVPETGPYEVAVLARAFNDLQDRLARSIDDRTQALAAVSHDLKTPITRLRLRAEEIDSQPLARSIAHDLDEMERMIDQTLSYLRGDRSDEPIRPVDLVAILETVTDDQTDQGAVVSFAGPRAAVVPGRRLGLKRAFGNLVGNAVKYGGTARVAVSENAQDVVVVIDDDGQGIAAADRDRVLLPFVRLESSRNNKTGGFGLGLTIARAVIDGHGGTLELGEGPTGGLRVTVSLPRQGR</sequence>
<feature type="transmembrane region" description="Helical" evidence="15">
    <location>
        <begin position="174"/>
        <end position="194"/>
    </location>
</feature>
<dbReference type="InterPro" id="IPR036097">
    <property type="entry name" value="HisK_dim/P_sf"/>
</dbReference>
<feature type="domain" description="HAMP" evidence="17">
    <location>
        <begin position="192"/>
        <end position="244"/>
    </location>
</feature>
<dbReference type="AlphaFoldDB" id="A0A3S8UCF1"/>
<keyword evidence="4" id="KW-1003">Cell membrane</keyword>
<comment type="catalytic activity">
    <reaction evidence="1">
        <text>ATP + protein L-histidine = ADP + protein N-phospho-L-histidine.</text>
        <dbReference type="EC" id="2.7.13.3"/>
    </reaction>
</comment>
<evidence type="ECO:0000256" key="3">
    <source>
        <dbReference type="ARBA" id="ARBA00012438"/>
    </source>
</evidence>
<dbReference type="SUPFAM" id="SSF47384">
    <property type="entry name" value="Homodimeric domain of signal transducing histidine kinase"/>
    <property type="match status" value="1"/>
</dbReference>
<keyword evidence="7" id="KW-0808">Transferase</keyword>
<dbReference type="InterPro" id="IPR050980">
    <property type="entry name" value="2C_sensor_his_kinase"/>
</dbReference>
<evidence type="ECO:0000256" key="6">
    <source>
        <dbReference type="ARBA" id="ARBA00022553"/>
    </source>
</evidence>
<keyword evidence="12 15" id="KW-1133">Transmembrane helix</keyword>
<dbReference type="EMBL" id="CP034329">
    <property type="protein sequence ID" value="AZL61304.1"/>
    <property type="molecule type" value="Genomic_DNA"/>
</dbReference>
<keyword evidence="14 15" id="KW-0472">Membrane</keyword>
<evidence type="ECO:0000256" key="15">
    <source>
        <dbReference type="SAM" id="Phobius"/>
    </source>
</evidence>
<keyword evidence="6" id="KW-0597">Phosphoprotein</keyword>
<dbReference type="EC" id="2.7.13.3" evidence="3"/>
<evidence type="ECO:0000256" key="12">
    <source>
        <dbReference type="ARBA" id="ARBA00022989"/>
    </source>
</evidence>
<dbReference type="PROSITE" id="PS50109">
    <property type="entry name" value="HIS_KIN"/>
    <property type="match status" value="1"/>
</dbReference>
<keyword evidence="10" id="KW-0418">Kinase</keyword>
<evidence type="ECO:0000256" key="9">
    <source>
        <dbReference type="ARBA" id="ARBA00022741"/>
    </source>
</evidence>
<evidence type="ECO:0000256" key="4">
    <source>
        <dbReference type="ARBA" id="ARBA00022475"/>
    </source>
</evidence>
<evidence type="ECO:0000259" key="17">
    <source>
        <dbReference type="PROSITE" id="PS50885"/>
    </source>
</evidence>
<evidence type="ECO:0000256" key="14">
    <source>
        <dbReference type="ARBA" id="ARBA00023136"/>
    </source>
</evidence>
<evidence type="ECO:0000256" key="13">
    <source>
        <dbReference type="ARBA" id="ARBA00023012"/>
    </source>
</evidence>
<dbReference type="InterPro" id="IPR004358">
    <property type="entry name" value="Sig_transdc_His_kin-like_C"/>
</dbReference>
<keyword evidence="13" id="KW-0902">Two-component regulatory system</keyword>
<dbReference type="CDD" id="cd00082">
    <property type="entry name" value="HisKA"/>
    <property type="match status" value="1"/>
</dbReference>
<evidence type="ECO:0000256" key="5">
    <source>
        <dbReference type="ARBA" id="ARBA00022519"/>
    </source>
</evidence>
<keyword evidence="9" id="KW-0547">Nucleotide-binding</keyword>
<evidence type="ECO:0000313" key="19">
    <source>
        <dbReference type="Proteomes" id="UP000282002"/>
    </source>
</evidence>
<dbReference type="SMART" id="SM00387">
    <property type="entry name" value="HATPase_c"/>
    <property type="match status" value="1"/>
</dbReference>
<proteinExistence type="predicted"/>
<evidence type="ECO:0000256" key="1">
    <source>
        <dbReference type="ARBA" id="ARBA00000085"/>
    </source>
</evidence>
<dbReference type="InterPro" id="IPR003594">
    <property type="entry name" value="HATPase_dom"/>
</dbReference>
<organism evidence="18 19">
    <name type="scientific">Tabrizicola piscis</name>
    <dbReference type="NCBI Taxonomy" id="2494374"/>
    <lineage>
        <taxon>Bacteria</taxon>
        <taxon>Pseudomonadati</taxon>
        <taxon>Pseudomonadota</taxon>
        <taxon>Alphaproteobacteria</taxon>
        <taxon>Rhodobacterales</taxon>
        <taxon>Paracoccaceae</taxon>
        <taxon>Tabrizicola</taxon>
    </lineage>
</organism>
<dbReference type="PROSITE" id="PS50885">
    <property type="entry name" value="HAMP"/>
    <property type="match status" value="1"/>
</dbReference>
<evidence type="ECO:0000313" key="18">
    <source>
        <dbReference type="EMBL" id="AZL61304.1"/>
    </source>
</evidence>
<evidence type="ECO:0000256" key="10">
    <source>
        <dbReference type="ARBA" id="ARBA00022777"/>
    </source>
</evidence>
<dbReference type="SMART" id="SM00304">
    <property type="entry name" value="HAMP"/>
    <property type="match status" value="1"/>
</dbReference>
<dbReference type="OrthoDB" id="9815202at2"/>
<dbReference type="GO" id="GO:0005524">
    <property type="term" value="F:ATP binding"/>
    <property type="evidence" value="ECO:0007669"/>
    <property type="project" value="UniProtKB-KW"/>
</dbReference>
<dbReference type="InterPro" id="IPR003660">
    <property type="entry name" value="HAMP_dom"/>
</dbReference>
<keyword evidence="18" id="KW-0614">Plasmid</keyword>
<name>A0A3S8UCF1_9RHOB</name>
<keyword evidence="19" id="KW-1185">Reference proteome</keyword>
<dbReference type="Pfam" id="PF02518">
    <property type="entry name" value="HATPase_c"/>
    <property type="match status" value="1"/>
</dbReference>
<dbReference type="Gene3D" id="3.30.565.10">
    <property type="entry name" value="Histidine kinase-like ATPase, C-terminal domain"/>
    <property type="match status" value="1"/>
</dbReference>
<reference evidence="18 19" key="1">
    <citation type="submission" date="2018-12" db="EMBL/GenBank/DDBJ databases">
        <title>Complete genome sequencing of Tabrizicola sp. K13M18.</title>
        <authorList>
            <person name="Bae J.-W."/>
        </authorList>
    </citation>
    <scope>NUCLEOTIDE SEQUENCE [LARGE SCALE GENOMIC DNA]</scope>
    <source>
        <strain evidence="18 19">K13M18</strain>
        <plasmid evidence="18 19">unnamed1</plasmid>
    </source>
</reference>
<dbReference type="Gene3D" id="1.10.287.130">
    <property type="match status" value="1"/>
</dbReference>
<dbReference type="InterPro" id="IPR005467">
    <property type="entry name" value="His_kinase_dom"/>
</dbReference>